<dbReference type="SUPFAM" id="SSF51735">
    <property type="entry name" value="NAD(P)-binding Rossmann-fold domains"/>
    <property type="match status" value="1"/>
</dbReference>
<keyword evidence="5" id="KW-1185">Reference proteome</keyword>
<proteinExistence type="inferred from homology"/>
<protein>
    <submittedName>
        <fullName evidence="4">TIGR01777 family protein</fullName>
    </submittedName>
</protein>
<feature type="domain" description="NAD-dependent epimerase/dehydratase" evidence="2">
    <location>
        <begin position="3"/>
        <end position="213"/>
    </location>
</feature>
<dbReference type="InterPro" id="IPR036291">
    <property type="entry name" value="NAD(P)-bd_dom_sf"/>
</dbReference>
<dbReference type="STRING" id="1137284.GCA_001418205_03297"/>
<name>A0A0K6ISB5_9GAMM</name>
<dbReference type="PANTHER" id="PTHR11092:SF0">
    <property type="entry name" value="EPIMERASE FAMILY PROTEIN SDR39U1"/>
    <property type="match status" value="1"/>
</dbReference>
<dbReference type="Gene3D" id="3.40.50.720">
    <property type="entry name" value="NAD(P)-binding Rossmann-like Domain"/>
    <property type="match status" value="1"/>
</dbReference>
<dbReference type="InterPro" id="IPR010099">
    <property type="entry name" value="SDR39U1"/>
</dbReference>
<dbReference type="EMBL" id="CYHG01000014">
    <property type="protein sequence ID" value="CUB05974.1"/>
    <property type="molecule type" value="Genomic_DNA"/>
</dbReference>
<reference evidence="5" key="1">
    <citation type="submission" date="2015-08" db="EMBL/GenBank/DDBJ databases">
        <authorList>
            <person name="Varghese N."/>
        </authorList>
    </citation>
    <scope>NUCLEOTIDE SEQUENCE [LARGE SCALE GENOMIC DNA]</scope>
    <source>
        <strain evidence="5">JCM 18476</strain>
    </source>
</reference>
<feature type="domain" description="DUF1731" evidence="3">
    <location>
        <begin position="241"/>
        <end position="287"/>
    </location>
</feature>
<evidence type="ECO:0000259" key="3">
    <source>
        <dbReference type="Pfam" id="PF08338"/>
    </source>
</evidence>
<evidence type="ECO:0000313" key="4">
    <source>
        <dbReference type="EMBL" id="CUB05974.1"/>
    </source>
</evidence>
<organism evidence="4 5">
    <name type="scientific">Marinomonas fungiae</name>
    <dbReference type="NCBI Taxonomy" id="1137284"/>
    <lineage>
        <taxon>Bacteria</taxon>
        <taxon>Pseudomonadati</taxon>
        <taxon>Pseudomonadota</taxon>
        <taxon>Gammaproteobacteria</taxon>
        <taxon>Oceanospirillales</taxon>
        <taxon>Oceanospirillaceae</taxon>
        <taxon>Marinomonas</taxon>
    </lineage>
</organism>
<dbReference type="RefSeq" id="WP_055464321.1">
    <property type="nucleotide sequence ID" value="NZ_CYHG01000014.1"/>
</dbReference>
<dbReference type="AlphaFoldDB" id="A0A0K6ISB5"/>
<dbReference type="Proteomes" id="UP000182769">
    <property type="component" value="Unassembled WGS sequence"/>
</dbReference>
<comment type="similarity">
    <text evidence="1">Belongs to the NAD(P)-dependent epimerase/dehydratase family. SDR39U1 subfamily.</text>
</comment>
<dbReference type="InterPro" id="IPR001509">
    <property type="entry name" value="Epimerase_deHydtase"/>
</dbReference>
<evidence type="ECO:0000256" key="1">
    <source>
        <dbReference type="ARBA" id="ARBA00009353"/>
    </source>
</evidence>
<evidence type="ECO:0000313" key="5">
    <source>
        <dbReference type="Proteomes" id="UP000182769"/>
    </source>
</evidence>
<evidence type="ECO:0000259" key="2">
    <source>
        <dbReference type="Pfam" id="PF01370"/>
    </source>
</evidence>
<dbReference type="NCBIfam" id="TIGR01777">
    <property type="entry name" value="yfcH"/>
    <property type="match status" value="1"/>
</dbReference>
<gene>
    <name evidence="4" type="ORF">Ga0061065_11426</name>
</gene>
<sequence length="288" mass="32302">MKVLVTGANGFIANNLYPLLTAAGHESFALVHKHQNAIPRYVQTLHMDDLGEHYFDVVINLAGANIAAKRWTAKRQRELFDSRVQFTRKLFNALKQKPSVLLNASAVGYYGFDEYKTFLEDTPPNGGFTHHLCSAWEQEAHHFEDAGVRTTIFRLGVVLGHGGALAKMEWPFKLGLGGKIGNGKQFFPWIHIHDVCRFILQAMQDEQYQGTYNLVSPQAITQAEFAKAYGKALNRPTVLPTPTVVLEKLLGDMSQLLTKGQHVVPQALMNQKFTFEYQSIDEALKSLT</sequence>
<dbReference type="Pfam" id="PF01370">
    <property type="entry name" value="Epimerase"/>
    <property type="match status" value="1"/>
</dbReference>
<dbReference type="OrthoDB" id="9801773at2"/>
<dbReference type="PANTHER" id="PTHR11092">
    <property type="entry name" value="SUGAR NUCLEOTIDE EPIMERASE RELATED"/>
    <property type="match status" value="1"/>
</dbReference>
<accession>A0A0K6ISB5</accession>
<dbReference type="Pfam" id="PF08338">
    <property type="entry name" value="DUF1731"/>
    <property type="match status" value="1"/>
</dbReference>
<dbReference type="InterPro" id="IPR013549">
    <property type="entry name" value="DUF1731"/>
</dbReference>